<protein>
    <submittedName>
        <fullName evidence="1">DNA-directed RNA polymerases IV and V subunit 2</fullName>
    </submittedName>
</protein>
<keyword evidence="1" id="KW-0240">DNA-directed RNA polymerase</keyword>
<dbReference type="SUPFAM" id="SSF64484">
    <property type="entry name" value="beta and beta-prime subunits of DNA dependent RNA-polymerase"/>
    <property type="match status" value="1"/>
</dbReference>
<sequence length="141" mass="16103">MVKSDSRWMKDAKKDDCEFDHGGCFSLKVQRRLCCTKTTEILGIFFALSASSDEEVADLIGCGKDEAKIHNILFVSIRDANEKCRALWRNRNGLLLAYTGRRRCDNGDNFRNERLELTSDLLEPESKVHIAHARKRISKAL</sequence>
<dbReference type="GO" id="GO:0000428">
    <property type="term" value="C:DNA-directed RNA polymerase complex"/>
    <property type="evidence" value="ECO:0007669"/>
    <property type="project" value="UniProtKB-KW"/>
</dbReference>
<gene>
    <name evidence="1" type="primary">NRPD2</name>
    <name evidence="1" type="ORF">CR513_20260</name>
</gene>
<feature type="non-terminal residue" evidence="1">
    <location>
        <position position="1"/>
    </location>
</feature>
<evidence type="ECO:0000313" key="2">
    <source>
        <dbReference type="Proteomes" id="UP000257109"/>
    </source>
</evidence>
<reference evidence="1" key="1">
    <citation type="submission" date="2018-05" db="EMBL/GenBank/DDBJ databases">
        <title>Draft genome of Mucuna pruriens seed.</title>
        <authorList>
            <person name="Nnadi N.E."/>
            <person name="Vos R."/>
            <person name="Hasami M.H."/>
            <person name="Devisetty U.K."/>
            <person name="Aguiy J.C."/>
        </authorList>
    </citation>
    <scope>NUCLEOTIDE SEQUENCE [LARGE SCALE GENOMIC DNA]</scope>
    <source>
        <strain evidence="1">JCA_2017</strain>
    </source>
</reference>
<proteinExistence type="predicted"/>
<keyword evidence="1" id="KW-0804">Transcription</keyword>
<name>A0A371H2H1_MUCPR</name>
<organism evidence="1 2">
    <name type="scientific">Mucuna pruriens</name>
    <name type="common">Velvet bean</name>
    <name type="synonym">Dolichos pruriens</name>
    <dbReference type="NCBI Taxonomy" id="157652"/>
    <lineage>
        <taxon>Eukaryota</taxon>
        <taxon>Viridiplantae</taxon>
        <taxon>Streptophyta</taxon>
        <taxon>Embryophyta</taxon>
        <taxon>Tracheophyta</taxon>
        <taxon>Spermatophyta</taxon>
        <taxon>Magnoliopsida</taxon>
        <taxon>eudicotyledons</taxon>
        <taxon>Gunneridae</taxon>
        <taxon>Pentapetalae</taxon>
        <taxon>rosids</taxon>
        <taxon>fabids</taxon>
        <taxon>Fabales</taxon>
        <taxon>Fabaceae</taxon>
        <taxon>Papilionoideae</taxon>
        <taxon>50 kb inversion clade</taxon>
        <taxon>NPAAA clade</taxon>
        <taxon>indigoferoid/millettioid clade</taxon>
        <taxon>Phaseoleae</taxon>
        <taxon>Mucuna</taxon>
    </lineage>
</organism>
<keyword evidence="2" id="KW-1185">Reference proteome</keyword>
<dbReference type="Proteomes" id="UP000257109">
    <property type="component" value="Unassembled WGS sequence"/>
</dbReference>
<comment type="caution">
    <text evidence="1">The sequence shown here is derived from an EMBL/GenBank/DDBJ whole genome shotgun (WGS) entry which is preliminary data.</text>
</comment>
<evidence type="ECO:0000313" key="1">
    <source>
        <dbReference type="EMBL" id="RDX97014.1"/>
    </source>
</evidence>
<dbReference type="EMBL" id="QJKJ01003755">
    <property type="protein sequence ID" value="RDX97014.1"/>
    <property type="molecule type" value="Genomic_DNA"/>
</dbReference>
<dbReference type="STRING" id="157652.A0A371H2H1"/>
<dbReference type="AlphaFoldDB" id="A0A371H2H1"/>
<accession>A0A371H2H1</accession>